<dbReference type="PANTHER" id="PTHR12911">
    <property type="entry name" value="SAD1/UNC-84-LIKE PROTEIN-RELATED"/>
    <property type="match status" value="1"/>
</dbReference>
<evidence type="ECO:0000313" key="10">
    <source>
        <dbReference type="Proteomes" id="UP000472267"/>
    </source>
</evidence>
<evidence type="ECO:0000256" key="3">
    <source>
        <dbReference type="ARBA" id="ARBA00023054"/>
    </source>
</evidence>
<accession>A0A672FG66</accession>
<dbReference type="PANTHER" id="PTHR12911:SF23">
    <property type="entry name" value="SUN DOMAIN-CONTAINING PROTEIN 1"/>
    <property type="match status" value="1"/>
</dbReference>
<dbReference type="InterPro" id="IPR045119">
    <property type="entry name" value="SUN1-5"/>
</dbReference>
<protein>
    <recommendedName>
        <fullName evidence="8">SUN domain-containing protein</fullName>
    </recommendedName>
</protein>
<dbReference type="AlphaFoldDB" id="A0A672FG66"/>
<reference evidence="9" key="1">
    <citation type="submission" date="2019-06" db="EMBL/GenBank/DDBJ databases">
        <authorList>
            <consortium name="Wellcome Sanger Institute Data Sharing"/>
        </authorList>
    </citation>
    <scope>NUCLEOTIDE SEQUENCE [LARGE SCALE GENOMIC DNA]</scope>
</reference>
<evidence type="ECO:0000256" key="2">
    <source>
        <dbReference type="ARBA" id="ARBA00022989"/>
    </source>
</evidence>
<evidence type="ECO:0000256" key="4">
    <source>
        <dbReference type="ARBA" id="ARBA00023136"/>
    </source>
</evidence>
<feature type="compositionally biased region" description="Low complexity" evidence="7">
    <location>
        <begin position="288"/>
        <end position="298"/>
    </location>
</feature>
<keyword evidence="2" id="KW-1133">Transmembrane helix</keyword>
<evidence type="ECO:0000256" key="1">
    <source>
        <dbReference type="ARBA" id="ARBA00022692"/>
    </source>
</evidence>
<dbReference type="Pfam" id="PF07738">
    <property type="entry name" value="Sad1_UNC"/>
    <property type="match status" value="1"/>
</dbReference>
<dbReference type="Gene3D" id="2.60.120.260">
    <property type="entry name" value="Galactose-binding domain-like"/>
    <property type="match status" value="1"/>
</dbReference>
<dbReference type="InterPro" id="IPR012919">
    <property type="entry name" value="SUN_dom"/>
</dbReference>
<proteinExistence type="predicted"/>
<dbReference type="Proteomes" id="UP000472267">
    <property type="component" value="Chromosome 8"/>
</dbReference>
<keyword evidence="3 6" id="KW-0175">Coiled coil</keyword>
<dbReference type="GO" id="GO:0005637">
    <property type="term" value="C:nuclear inner membrane"/>
    <property type="evidence" value="ECO:0007669"/>
    <property type="project" value="UniProtKB-SubCell"/>
</dbReference>
<comment type="subcellular location">
    <subcellularLocation>
        <location evidence="5">Nucleus inner membrane</location>
        <topology evidence="5">Single-pass type II membrane protein</topology>
    </subcellularLocation>
</comment>
<evidence type="ECO:0000313" key="9">
    <source>
        <dbReference type="Ensembl" id="ENSSFAP00005004762.1"/>
    </source>
</evidence>
<feature type="compositionally biased region" description="Basic and acidic residues" evidence="7">
    <location>
        <begin position="475"/>
        <end position="487"/>
    </location>
</feature>
<reference evidence="9" key="3">
    <citation type="submission" date="2025-09" db="UniProtKB">
        <authorList>
            <consortium name="Ensembl"/>
        </authorList>
    </citation>
    <scope>IDENTIFICATION</scope>
</reference>
<feature type="coiled-coil region" evidence="6">
    <location>
        <begin position="73"/>
        <end position="125"/>
    </location>
</feature>
<dbReference type="GO" id="GO:0034993">
    <property type="term" value="C:meiotic nuclear membrane microtubule tethering complex"/>
    <property type="evidence" value="ECO:0007669"/>
    <property type="project" value="TreeGrafter"/>
</dbReference>
<keyword evidence="4" id="KW-0472">Membrane</keyword>
<evidence type="ECO:0000256" key="6">
    <source>
        <dbReference type="SAM" id="Coils"/>
    </source>
</evidence>
<evidence type="ECO:0000256" key="5">
    <source>
        <dbReference type="ARBA" id="ARBA00037816"/>
    </source>
</evidence>
<feature type="region of interest" description="Disordered" evidence="7">
    <location>
        <begin position="436"/>
        <end position="489"/>
    </location>
</feature>
<dbReference type="PROSITE" id="PS51469">
    <property type="entry name" value="SUN"/>
    <property type="match status" value="1"/>
</dbReference>
<name>A0A672FG66_SALFA</name>
<keyword evidence="1" id="KW-0812">Transmembrane</keyword>
<dbReference type="Ensembl" id="ENSSFAT00005005057.1">
    <property type="protein sequence ID" value="ENSSFAP00005004762.1"/>
    <property type="gene ID" value="ENSSFAG00005003109.1"/>
</dbReference>
<reference evidence="9" key="2">
    <citation type="submission" date="2025-08" db="UniProtKB">
        <authorList>
            <consortium name="Ensembl"/>
        </authorList>
    </citation>
    <scope>IDENTIFICATION</scope>
</reference>
<sequence length="498" mass="53888">MGAAETGVEEEEAAVSAAASVEWARVSRVEQRLAALWERVEAGGRRAERRHDEVLRLHAALQRRRDGEGAWLNQLLDRQLSEIRRRLDRDRQQREQVRQADLLQQDAHTARLDQLELQLKALTAKTQEVHWNHEVATSAPESASTLPAAVSVGADRRSHDALAAEVSRLEAALRDVRRDVDGLSGCGRGCRQLATAQQDVSPRSIPRSFMTGAPSDADADLSPQISGQIAAQVRAELQALEWGAGGGEALLQRLSQHCVSHAHLQEALSALQRRVLHGAGPQPDQQCSDGSLSDSAGSSVTAEDVHQMVADALRLFSEDRTGMADYALESGGGSILSTRCSETYETKAALLSLFGVPLWYFSQSPRAVIQPDVHPGNCWAFRGSSGFLVIRLSMRIRPTAVTLEHISRALAPSRQLLSAPRDFSVYVRAGAAPAGERRPVRLPSDPDASVSGSGPRERGEGDAAGDVQLRPGRRRAADLPGHGERSAAETLCSFLSVE</sequence>
<dbReference type="FunFam" id="2.60.120.260:FF:000009">
    <property type="entry name" value="SUN domain-containing protein 1 isoform X1"/>
    <property type="match status" value="1"/>
</dbReference>
<dbReference type="InParanoid" id="A0A672FG66"/>
<feature type="domain" description="SUN" evidence="8">
    <location>
        <begin position="332"/>
        <end position="498"/>
    </location>
</feature>
<dbReference type="GO" id="GO:0043495">
    <property type="term" value="F:protein-membrane adaptor activity"/>
    <property type="evidence" value="ECO:0007669"/>
    <property type="project" value="TreeGrafter"/>
</dbReference>
<evidence type="ECO:0000259" key="8">
    <source>
        <dbReference type="PROSITE" id="PS51469"/>
    </source>
</evidence>
<keyword evidence="10" id="KW-1185">Reference proteome</keyword>
<evidence type="ECO:0000256" key="7">
    <source>
        <dbReference type="SAM" id="MobiDB-lite"/>
    </source>
</evidence>
<feature type="region of interest" description="Disordered" evidence="7">
    <location>
        <begin position="278"/>
        <end position="298"/>
    </location>
</feature>
<organism evidence="9 10">
    <name type="scientific">Salarias fasciatus</name>
    <name type="common">Jewelled blenny</name>
    <name type="synonym">Blennius fasciatus</name>
    <dbReference type="NCBI Taxonomy" id="181472"/>
    <lineage>
        <taxon>Eukaryota</taxon>
        <taxon>Metazoa</taxon>
        <taxon>Chordata</taxon>
        <taxon>Craniata</taxon>
        <taxon>Vertebrata</taxon>
        <taxon>Euteleostomi</taxon>
        <taxon>Actinopterygii</taxon>
        <taxon>Neopterygii</taxon>
        <taxon>Teleostei</taxon>
        <taxon>Neoteleostei</taxon>
        <taxon>Acanthomorphata</taxon>
        <taxon>Ovalentaria</taxon>
        <taxon>Blenniimorphae</taxon>
        <taxon>Blenniiformes</taxon>
        <taxon>Blennioidei</taxon>
        <taxon>Blenniidae</taxon>
        <taxon>Salariinae</taxon>
        <taxon>Salarias</taxon>
    </lineage>
</organism>